<keyword evidence="4" id="KW-1185">Reference proteome</keyword>
<dbReference type="AlphaFoldDB" id="A0AA40F268"/>
<comment type="caution">
    <text evidence="3">The sequence shown here is derived from an EMBL/GenBank/DDBJ whole genome shotgun (WGS) entry which is preliminary data.</text>
</comment>
<evidence type="ECO:0008006" key="5">
    <source>
        <dbReference type="Google" id="ProtNLM"/>
    </source>
</evidence>
<reference evidence="3" key="1">
    <citation type="submission" date="2023-06" db="EMBL/GenBank/DDBJ databases">
        <title>Genome-scale phylogeny and comparative genomics of the fungal order Sordariales.</title>
        <authorList>
            <consortium name="Lawrence Berkeley National Laboratory"/>
            <person name="Hensen N."/>
            <person name="Bonometti L."/>
            <person name="Westerberg I."/>
            <person name="Brannstrom I.O."/>
            <person name="Guillou S."/>
            <person name="Cros-Aarteil S."/>
            <person name="Calhoun S."/>
            <person name="Haridas S."/>
            <person name="Kuo A."/>
            <person name="Mondo S."/>
            <person name="Pangilinan J."/>
            <person name="Riley R."/>
            <person name="LaButti K."/>
            <person name="Andreopoulos B."/>
            <person name="Lipzen A."/>
            <person name="Chen C."/>
            <person name="Yanf M."/>
            <person name="Daum C."/>
            <person name="Ng V."/>
            <person name="Clum A."/>
            <person name="Steindorff A."/>
            <person name="Ohm R."/>
            <person name="Martin F."/>
            <person name="Silar P."/>
            <person name="Natvig D."/>
            <person name="Lalanne C."/>
            <person name="Gautier V."/>
            <person name="Ament-velasquez S.L."/>
            <person name="Kruys A."/>
            <person name="Hutchinson M.I."/>
            <person name="Powell A.J."/>
            <person name="Barry K."/>
            <person name="Miller A.N."/>
            <person name="Grigoriev I.V."/>
            <person name="Debuchy R."/>
            <person name="Gladieux P."/>
            <person name="Thoren M.H."/>
            <person name="Johannesson H."/>
        </authorList>
    </citation>
    <scope>NUCLEOTIDE SEQUENCE</scope>
    <source>
        <strain evidence="3">SMH3187-1</strain>
    </source>
</reference>
<feature type="region of interest" description="Disordered" evidence="1">
    <location>
        <begin position="331"/>
        <end position="354"/>
    </location>
</feature>
<evidence type="ECO:0000313" key="4">
    <source>
        <dbReference type="Proteomes" id="UP001172155"/>
    </source>
</evidence>
<sequence length="566" mass="62264">MILFISYIASLVALVAGLAAMFGLGRLWRRAPAVPSPNGTRFFGSQVGDRSVINYSYTDMPWRLMAFDIYYFFFFIWALPHIIVPITPTDSGDLAELSLTRGNLFCIAIHIVLCLLQLGFIISIPGLILLPIWTAVLLVAAFFAVNHGLCWLLNGPEVEYHSNSEYAPALPEHAHEQWIFINGVAAGKHWMQGNLDRLALTFKRPILGVHNKTAGIIFDVVECLVQRNLAFATTDVRVCYRIIKEKLYNPQYSKVVFVLHSQGAIEGSLILDWLLQETPQDLLSKLEVYTFGNAANHFNNPHRHIHSQKAALNNPIAASTDATNLASPSAVPILRAPSPNNPPQDGTGPVETTASGYSLVPALTSETSSLSPSSVSGRAIGHIEHYAHTTDFVALWGVLHFATSALSSHSMPRFIGRVFARTSSRGGHQMVQHYLDCMFPLEKHADPAKGFVGCLEEGNEFMESEIVIGAEGEEMAAVREAMGASWLARGDRDSAAGVEIHGGSPVETRGRFRSRVGEVAENGRRETKVKVKELSRLWLYRNGKSPADTPPFLMRDGDGFVRTATF</sequence>
<evidence type="ECO:0000256" key="2">
    <source>
        <dbReference type="SAM" id="Phobius"/>
    </source>
</evidence>
<keyword evidence="2" id="KW-1133">Transmembrane helix</keyword>
<evidence type="ECO:0000256" key="1">
    <source>
        <dbReference type="SAM" id="MobiDB-lite"/>
    </source>
</evidence>
<feature type="transmembrane region" description="Helical" evidence="2">
    <location>
        <begin position="107"/>
        <end position="128"/>
    </location>
</feature>
<evidence type="ECO:0000313" key="3">
    <source>
        <dbReference type="EMBL" id="KAK0749853.1"/>
    </source>
</evidence>
<protein>
    <recommendedName>
        <fullName evidence="5">DUF676 domain-containing protein</fullName>
    </recommendedName>
</protein>
<keyword evidence="2" id="KW-0812">Transmembrane</keyword>
<gene>
    <name evidence="3" type="ORF">B0T18DRAFT_365643</name>
</gene>
<organism evidence="3 4">
    <name type="scientific">Schizothecium vesticola</name>
    <dbReference type="NCBI Taxonomy" id="314040"/>
    <lineage>
        <taxon>Eukaryota</taxon>
        <taxon>Fungi</taxon>
        <taxon>Dikarya</taxon>
        <taxon>Ascomycota</taxon>
        <taxon>Pezizomycotina</taxon>
        <taxon>Sordariomycetes</taxon>
        <taxon>Sordariomycetidae</taxon>
        <taxon>Sordariales</taxon>
        <taxon>Schizotheciaceae</taxon>
        <taxon>Schizothecium</taxon>
    </lineage>
</organism>
<dbReference type="Proteomes" id="UP001172155">
    <property type="component" value="Unassembled WGS sequence"/>
</dbReference>
<dbReference type="PANTHER" id="PTHR42044">
    <property type="entry name" value="DUF676 DOMAIN-CONTAINING PROTEIN-RELATED"/>
    <property type="match status" value="1"/>
</dbReference>
<dbReference type="PANTHER" id="PTHR42044:SF1">
    <property type="entry name" value="DUF676 DOMAIN-CONTAINING PROTEIN"/>
    <property type="match status" value="1"/>
</dbReference>
<accession>A0AA40F268</accession>
<proteinExistence type="predicted"/>
<keyword evidence="2" id="KW-0472">Membrane</keyword>
<feature type="transmembrane region" description="Helical" evidence="2">
    <location>
        <begin position="6"/>
        <end position="28"/>
    </location>
</feature>
<name>A0AA40F268_9PEZI</name>
<feature type="transmembrane region" description="Helical" evidence="2">
    <location>
        <begin position="69"/>
        <end position="87"/>
    </location>
</feature>
<dbReference type="EMBL" id="JAUKUD010000003">
    <property type="protein sequence ID" value="KAK0749853.1"/>
    <property type="molecule type" value="Genomic_DNA"/>
</dbReference>